<evidence type="ECO:0000256" key="5">
    <source>
        <dbReference type="ARBA" id="ARBA00022741"/>
    </source>
</evidence>
<keyword evidence="12" id="KW-1185">Reference proteome</keyword>
<evidence type="ECO:0000256" key="4">
    <source>
        <dbReference type="ARBA" id="ARBA00022723"/>
    </source>
</evidence>
<accession>A0ABX3KP24</accession>
<dbReference type="EC" id="2.7.2.1" evidence="9"/>
<evidence type="ECO:0000313" key="12">
    <source>
        <dbReference type="Proteomes" id="UP000189431"/>
    </source>
</evidence>
<dbReference type="Pfam" id="PF00871">
    <property type="entry name" value="Acetate_kinase"/>
    <property type="match status" value="1"/>
</dbReference>
<dbReference type="RefSeq" id="WP_077669787.1">
    <property type="nucleotide sequence ID" value="NZ_MUFR01000030.1"/>
</dbReference>
<keyword evidence="8 9" id="KW-0460">Magnesium</keyword>
<dbReference type="NCBIfam" id="TIGR00016">
    <property type="entry name" value="ackA"/>
    <property type="match status" value="1"/>
</dbReference>
<keyword evidence="6 9" id="KW-0418">Kinase</keyword>
<evidence type="ECO:0000256" key="8">
    <source>
        <dbReference type="ARBA" id="ARBA00022842"/>
    </source>
</evidence>
<feature type="binding site" evidence="9">
    <location>
        <begin position="281"/>
        <end position="283"/>
    </location>
    <ligand>
        <name>ATP</name>
        <dbReference type="ChEBI" id="CHEBI:30616"/>
    </ligand>
</feature>
<evidence type="ECO:0000256" key="2">
    <source>
        <dbReference type="ARBA" id="ARBA00022490"/>
    </source>
</evidence>
<evidence type="ECO:0000313" key="11">
    <source>
        <dbReference type="EMBL" id="OOF33425.1"/>
    </source>
</evidence>
<comment type="subcellular location">
    <subcellularLocation>
        <location evidence="9">Cytoplasm</location>
    </subcellularLocation>
</comment>
<gene>
    <name evidence="9" type="primary">ackA</name>
    <name evidence="11" type="ORF">BZJ21_10970</name>
</gene>
<dbReference type="PIRSF" id="PIRSF000722">
    <property type="entry name" value="Acetate_prop_kin"/>
    <property type="match status" value="1"/>
</dbReference>
<feature type="site" description="Transition state stabilizer" evidence="9">
    <location>
        <position position="239"/>
    </location>
</feature>
<evidence type="ECO:0000256" key="10">
    <source>
        <dbReference type="RuleBase" id="RU003835"/>
    </source>
</evidence>
<feature type="active site" description="Proton donor/acceptor" evidence="9">
    <location>
        <position position="146"/>
    </location>
</feature>
<comment type="caution">
    <text evidence="11">The sequence shown here is derived from an EMBL/GenBank/DDBJ whole genome shotgun (WGS) entry which is preliminary data.</text>
</comment>
<dbReference type="SUPFAM" id="SSF53067">
    <property type="entry name" value="Actin-like ATPase domain"/>
    <property type="match status" value="2"/>
</dbReference>
<feature type="binding site" evidence="9">
    <location>
        <begin position="206"/>
        <end position="210"/>
    </location>
    <ligand>
        <name>ATP</name>
        <dbReference type="ChEBI" id="CHEBI:30616"/>
    </ligand>
</feature>
<evidence type="ECO:0000256" key="6">
    <source>
        <dbReference type="ARBA" id="ARBA00022777"/>
    </source>
</evidence>
<evidence type="ECO:0000256" key="3">
    <source>
        <dbReference type="ARBA" id="ARBA00022679"/>
    </source>
</evidence>
<feature type="site" description="Transition state stabilizer" evidence="9">
    <location>
        <position position="178"/>
    </location>
</feature>
<evidence type="ECO:0000256" key="9">
    <source>
        <dbReference type="HAMAP-Rule" id="MF_00020"/>
    </source>
</evidence>
<dbReference type="GO" id="GO:0016301">
    <property type="term" value="F:kinase activity"/>
    <property type="evidence" value="ECO:0007669"/>
    <property type="project" value="UniProtKB-KW"/>
</dbReference>
<dbReference type="CDD" id="cd24010">
    <property type="entry name" value="ASKHA_NBD_AcK_PK"/>
    <property type="match status" value="1"/>
</dbReference>
<sequence length="398" mass="42863">MSKLVLVLNCGSSSLKFAIVDAQSGDEHLTGLAECLNLPEARIKWKMDGKHEAQLGNGAAHTEALTFIVDTILASKPELAENLGAIGHRVVHGGEHFTQSALITDEVLKGIHDAASFAPLHNPAHIVGIEAAKKAFPALKNVAVFDTAYHQTMPEEAYLYALPYDLYKEHGIRRYGMHGTSHFFIANAAAEQLGKPVDEVNIINCHLGNGASVCAIKNGKSVDTSMGMTPLEGLVMGTRSGDLDPAIIFHLHDALGYSVEQINTMLTKESGLQGLTEVTSDCRFVEDNYGEKEEATRAMNVFCHRLAKYVASYTATLDGRLDAIVFTGGIGENSGPIRELVLERLALLGVEVDKERNLKARFGGEGVITTDASRVPAMVISTNEELVIAQDTARLTGL</sequence>
<comment type="subunit">
    <text evidence="9">Homodimer.</text>
</comment>
<name>A0ABX3KP24_SALCS</name>
<dbReference type="InterPro" id="IPR043129">
    <property type="entry name" value="ATPase_NBD"/>
</dbReference>
<keyword evidence="7 9" id="KW-0067">ATP-binding</keyword>
<keyword evidence="3 9" id="KW-0808">Transferase</keyword>
<dbReference type="InterPro" id="IPR000890">
    <property type="entry name" value="Aliphatic_acid_kin_short-chain"/>
</dbReference>
<proteinExistence type="inferred from homology"/>
<reference evidence="12" key="1">
    <citation type="submission" date="2017-01" db="EMBL/GenBank/DDBJ databases">
        <title>Draft genome of the species Salinivibrio costicola subsp. alcaliphilus.</title>
        <authorList>
            <person name="Lopez-Hermoso C."/>
            <person name="De La Haba R."/>
            <person name="Sanchez-Porro C."/>
            <person name="Ventosa A."/>
        </authorList>
    </citation>
    <scope>NUCLEOTIDE SEQUENCE [LARGE SCALE GENOMIC DNA]</scope>
    <source>
        <strain evidence="12">CBH448</strain>
    </source>
</reference>
<comment type="catalytic activity">
    <reaction evidence="9">
        <text>acetate + ATP = acetyl phosphate + ADP</text>
        <dbReference type="Rhea" id="RHEA:11352"/>
        <dbReference type="ChEBI" id="CHEBI:22191"/>
        <dbReference type="ChEBI" id="CHEBI:30089"/>
        <dbReference type="ChEBI" id="CHEBI:30616"/>
        <dbReference type="ChEBI" id="CHEBI:456216"/>
        <dbReference type="EC" id="2.7.2.1"/>
    </reaction>
</comment>
<feature type="binding site" evidence="9">
    <location>
        <position position="9"/>
    </location>
    <ligand>
        <name>Mg(2+)</name>
        <dbReference type="ChEBI" id="CHEBI:18420"/>
    </ligand>
</feature>
<feature type="binding site" evidence="9">
    <location>
        <position position="16"/>
    </location>
    <ligand>
        <name>ATP</name>
        <dbReference type="ChEBI" id="CHEBI:30616"/>
    </ligand>
</feature>
<comment type="similarity">
    <text evidence="1 9 10">Belongs to the acetokinase family.</text>
</comment>
<feature type="binding site" evidence="9">
    <location>
        <position position="89"/>
    </location>
    <ligand>
        <name>substrate</name>
    </ligand>
</feature>
<keyword evidence="4 9" id="KW-0479">Metal-binding</keyword>
<dbReference type="InterPro" id="IPR023865">
    <property type="entry name" value="Aliphatic_acid_kinase_CS"/>
</dbReference>
<dbReference type="PRINTS" id="PR00471">
    <property type="entry name" value="ACETATEKNASE"/>
</dbReference>
<dbReference type="PANTHER" id="PTHR21060:SF21">
    <property type="entry name" value="ACETATE KINASE"/>
    <property type="match status" value="1"/>
</dbReference>
<comment type="cofactor">
    <cofactor evidence="9">
        <name>Mg(2+)</name>
        <dbReference type="ChEBI" id="CHEBI:18420"/>
    </cofactor>
    <cofactor evidence="9">
        <name>Mn(2+)</name>
        <dbReference type="ChEBI" id="CHEBI:29035"/>
    </cofactor>
    <text evidence="9">Mg(2+). Can also accept Mn(2+).</text>
</comment>
<comment type="function">
    <text evidence="9">Catalyzes the formation of acetyl phosphate from acetate and ATP. Can also catalyze the reverse reaction.</text>
</comment>
<keyword evidence="5 9" id="KW-0547">Nucleotide-binding</keyword>
<dbReference type="PROSITE" id="PS01076">
    <property type="entry name" value="ACETATE_KINASE_2"/>
    <property type="match status" value="1"/>
</dbReference>
<dbReference type="InterPro" id="IPR004372">
    <property type="entry name" value="Ac/propionate_kinase"/>
</dbReference>
<dbReference type="HAMAP" id="MF_00020">
    <property type="entry name" value="Acetate_kinase"/>
    <property type="match status" value="1"/>
</dbReference>
<dbReference type="PANTHER" id="PTHR21060">
    <property type="entry name" value="ACETATE KINASE"/>
    <property type="match status" value="1"/>
</dbReference>
<evidence type="ECO:0000256" key="7">
    <source>
        <dbReference type="ARBA" id="ARBA00022840"/>
    </source>
</evidence>
<feature type="binding site" evidence="9">
    <location>
        <position position="384"/>
    </location>
    <ligand>
        <name>Mg(2+)</name>
        <dbReference type="ChEBI" id="CHEBI:18420"/>
    </ligand>
</feature>
<dbReference type="Gene3D" id="3.30.420.40">
    <property type="match status" value="2"/>
</dbReference>
<feature type="binding site" evidence="9">
    <location>
        <begin position="329"/>
        <end position="333"/>
    </location>
    <ligand>
        <name>ATP</name>
        <dbReference type="ChEBI" id="CHEBI:30616"/>
    </ligand>
</feature>
<keyword evidence="2 9" id="KW-0963">Cytoplasm</keyword>
<organism evidence="11 12">
    <name type="scientific">Salinivibrio costicola subsp. alcaliphilus</name>
    <dbReference type="NCBI Taxonomy" id="272773"/>
    <lineage>
        <taxon>Bacteria</taxon>
        <taxon>Pseudomonadati</taxon>
        <taxon>Pseudomonadota</taxon>
        <taxon>Gammaproteobacteria</taxon>
        <taxon>Vibrionales</taxon>
        <taxon>Vibrionaceae</taxon>
        <taxon>Salinivibrio</taxon>
    </lineage>
</organism>
<dbReference type="Proteomes" id="UP000189431">
    <property type="component" value="Unassembled WGS sequence"/>
</dbReference>
<comment type="pathway">
    <text evidence="9">Metabolic intermediate biosynthesis; acetyl-CoA biosynthesis; acetyl-CoA from acetate: step 1/2.</text>
</comment>
<dbReference type="EMBL" id="MUFR01000030">
    <property type="protein sequence ID" value="OOF33425.1"/>
    <property type="molecule type" value="Genomic_DNA"/>
</dbReference>
<dbReference type="PROSITE" id="PS01075">
    <property type="entry name" value="ACETATE_KINASE_1"/>
    <property type="match status" value="1"/>
</dbReference>
<protein>
    <recommendedName>
        <fullName evidence="9">Acetate kinase</fullName>
        <ecNumber evidence="9">2.7.2.1</ecNumber>
    </recommendedName>
    <alternativeName>
        <fullName evidence="9">Acetokinase</fullName>
    </alternativeName>
</protein>
<evidence type="ECO:0000256" key="1">
    <source>
        <dbReference type="ARBA" id="ARBA00008748"/>
    </source>
</evidence>